<dbReference type="Pfam" id="PF00561">
    <property type="entry name" value="Abhydrolase_1"/>
    <property type="match status" value="1"/>
</dbReference>
<evidence type="ECO:0000259" key="1">
    <source>
        <dbReference type="Pfam" id="PF00561"/>
    </source>
</evidence>
<dbReference type="SUPFAM" id="SSF53474">
    <property type="entry name" value="alpha/beta-Hydrolases"/>
    <property type="match status" value="1"/>
</dbReference>
<dbReference type="PANTHER" id="PTHR43433">
    <property type="entry name" value="HYDROLASE, ALPHA/BETA FOLD FAMILY PROTEIN"/>
    <property type="match status" value="1"/>
</dbReference>
<feature type="domain" description="AB hydrolase-1" evidence="1">
    <location>
        <begin position="22"/>
        <end position="278"/>
    </location>
</feature>
<keyword evidence="3" id="KW-1185">Reference proteome</keyword>
<dbReference type="EMBL" id="CP123584">
    <property type="protein sequence ID" value="WZK90527.1"/>
    <property type="molecule type" value="Genomic_DNA"/>
</dbReference>
<dbReference type="InterPro" id="IPR000073">
    <property type="entry name" value="AB_hydrolase_1"/>
</dbReference>
<sequence>MQIQANGIHLEVEDHGDTNNTPLILIRGQGSQLAHWPDALVQGFVDAGYRTIIFDNRDTGLSARCPHPDAPGEAGAVLDLIRAGGPLPQPYDIHDMVGDVIGVMDALNIERAHVFGISMGGAILQQLCIDHADRVLSATIVMTACRPFVDRTSGSTEDLVALAQSLLVAPRTRTEYLDGQVEEHANWGSPGYPMPEADIRAMANRAYDRGVDDEGMNRQVLAIASAGDRRPGLTCLALPCLVIHGTDDTLIPLELGQEIADHIPDSEYHAIKGMGHIITPALSPVIVDLVTDFIGRRG</sequence>
<dbReference type="InterPro" id="IPR029058">
    <property type="entry name" value="AB_hydrolase_fold"/>
</dbReference>
<dbReference type="InterPro" id="IPR050471">
    <property type="entry name" value="AB_hydrolase"/>
</dbReference>
<dbReference type="RefSeq" id="WP_406649359.1">
    <property type="nucleotide sequence ID" value="NZ_CP123584.1"/>
</dbReference>
<dbReference type="Proteomes" id="UP001623232">
    <property type="component" value="Chromosome"/>
</dbReference>
<proteinExistence type="predicted"/>
<dbReference type="Gene3D" id="3.40.50.1820">
    <property type="entry name" value="alpha/beta hydrolase"/>
    <property type="match status" value="1"/>
</dbReference>
<reference evidence="2 3" key="1">
    <citation type="submission" date="2023-04" db="EMBL/GenBank/DDBJ databases">
        <title>Complete genome sequence of Alisedimentitalea scapharcae.</title>
        <authorList>
            <person name="Rong J.-C."/>
            <person name="Yi M.-L."/>
            <person name="Zhao Q."/>
        </authorList>
    </citation>
    <scope>NUCLEOTIDE SEQUENCE [LARGE SCALE GENOMIC DNA]</scope>
    <source>
        <strain evidence="2 3">KCTC 42119</strain>
    </source>
</reference>
<protein>
    <submittedName>
        <fullName evidence="2">Alpha/beta hydrolase</fullName>
    </submittedName>
</protein>
<evidence type="ECO:0000313" key="2">
    <source>
        <dbReference type="EMBL" id="WZK90527.1"/>
    </source>
</evidence>
<organism evidence="2 3">
    <name type="scientific">Aliisedimentitalea scapharcae</name>
    <dbReference type="NCBI Taxonomy" id="1524259"/>
    <lineage>
        <taxon>Bacteria</taxon>
        <taxon>Pseudomonadati</taxon>
        <taxon>Pseudomonadota</taxon>
        <taxon>Alphaproteobacteria</taxon>
        <taxon>Rhodobacterales</taxon>
        <taxon>Roseobacteraceae</taxon>
        <taxon>Aliisedimentitalea</taxon>
    </lineage>
</organism>
<dbReference type="PANTHER" id="PTHR43433:SF5">
    <property type="entry name" value="AB HYDROLASE-1 DOMAIN-CONTAINING PROTEIN"/>
    <property type="match status" value="1"/>
</dbReference>
<keyword evidence="2" id="KW-0378">Hydrolase</keyword>
<dbReference type="GO" id="GO:0016787">
    <property type="term" value="F:hydrolase activity"/>
    <property type="evidence" value="ECO:0007669"/>
    <property type="project" value="UniProtKB-KW"/>
</dbReference>
<accession>A0ABZ2XZ15</accession>
<name>A0ABZ2XZ15_9RHOB</name>
<evidence type="ECO:0000313" key="3">
    <source>
        <dbReference type="Proteomes" id="UP001623232"/>
    </source>
</evidence>
<gene>
    <name evidence="2" type="ORF">QEZ52_08265</name>
</gene>